<dbReference type="Proteomes" id="UP001301958">
    <property type="component" value="Unassembled WGS sequence"/>
</dbReference>
<sequence length="58" mass="6600">MKAGFRLEDMPETLQDAIIVAKQLDLSYIWIDALCIIQGDVEDWIKESVTRACIMGLE</sequence>
<evidence type="ECO:0000259" key="1">
    <source>
        <dbReference type="Pfam" id="PF06985"/>
    </source>
</evidence>
<name>A0AAN7BGK6_9PEZI</name>
<protein>
    <recommendedName>
        <fullName evidence="1">Heterokaryon incompatibility domain-containing protein</fullName>
    </recommendedName>
</protein>
<evidence type="ECO:0000313" key="2">
    <source>
        <dbReference type="EMBL" id="KAK4221800.1"/>
    </source>
</evidence>
<gene>
    <name evidence="2" type="ORF">QBC38DRAFT_491343</name>
</gene>
<feature type="domain" description="Heterokaryon incompatibility" evidence="1">
    <location>
        <begin position="8"/>
        <end position="49"/>
    </location>
</feature>
<reference evidence="2" key="2">
    <citation type="submission" date="2023-05" db="EMBL/GenBank/DDBJ databases">
        <authorList>
            <consortium name="Lawrence Berkeley National Laboratory"/>
            <person name="Steindorff A."/>
            <person name="Hensen N."/>
            <person name="Bonometti L."/>
            <person name="Westerberg I."/>
            <person name="Brannstrom I.O."/>
            <person name="Guillou S."/>
            <person name="Cros-Aarteil S."/>
            <person name="Calhoun S."/>
            <person name="Haridas S."/>
            <person name="Kuo A."/>
            <person name="Mondo S."/>
            <person name="Pangilinan J."/>
            <person name="Riley R."/>
            <person name="Labutti K."/>
            <person name="Andreopoulos B."/>
            <person name="Lipzen A."/>
            <person name="Chen C."/>
            <person name="Yanf M."/>
            <person name="Daum C."/>
            <person name="Ng V."/>
            <person name="Clum A."/>
            <person name="Ohm R."/>
            <person name="Martin F."/>
            <person name="Silar P."/>
            <person name="Natvig D."/>
            <person name="Lalanne C."/>
            <person name="Gautier V."/>
            <person name="Ament-Velasquez S.L."/>
            <person name="Kruys A."/>
            <person name="Hutchinson M.I."/>
            <person name="Powell A.J."/>
            <person name="Barry K."/>
            <person name="Miller A.N."/>
            <person name="Grigoriev I.V."/>
            <person name="Debuchy R."/>
            <person name="Gladieux P."/>
            <person name="Thoren M.H."/>
            <person name="Johannesson H."/>
        </authorList>
    </citation>
    <scope>NUCLEOTIDE SEQUENCE</scope>
    <source>
        <strain evidence="2">CBS 990.96</strain>
    </source>
</reference>
<dbReference type="PANTHER" id="PTHR33112:SF10">
    <property type="entry name" value="TOL"/>
    <property type="match status" value="1"/>
</dbReference>
<accession>A0AAN7BGK6</accession>
<dbReference type="PANTHER" id="PTHR33112">
    <property type="entry name" value="DOMAIN PROTEIN, PUTATIVE-RELATED"/>
    <property type="match status" value="1"/>
</dbReference>
<dbReference type="InterPro" id="IPR010730">
    <property type="entry name" value="HET"/>
</dbReference>
<comment type="caution">
    <text evidence="2">The sequence shown here is derived from an EMBL/GenBank/DDBJ whole genome shotgun (WGS) entry which is preliminary data.</text>
</comment>
<dbReference type="Pfam" id="PF06985">
    <property type="entry name" value="HET"/>
    <property type="match status" value="1"/>
</dbReference>
<organism evidence="2 3">
    <name type="scientific">Podospora fimiseda</name>
    <dbReference type="NCBI Taxonomy" id="252190"/>
    <lineage>
        <taxon>Eukaryota</taxon>
        <taxon>Fungi</taxon>
        <taxon>Dikarya</taxon>
        <taxon>Ascomycota</taxon>
        <taxon>Pezizomycotina</taxon>
        <taxon>Sordariomycetes</taxon>
        <taxon>Sordariomycetidae</taxon>
        <taxon>Sordariales</taxon>
        <taxon>Podosporaceae</taxon>
        <taxon>Podospora</taxon>
    </lineage>
</organism>
<dbReference type="EMBL" id="MU865514">
    <property type="protein sequence ID" value="KAK4221800.1"/>
    <property type="molecule type" value="Genomic_DNA"/>
</dbReference>
<proteinExistence type="predicted"/>
<reference evidence="2" key="1">
    <citation type="journal article" date="2023" name="Mol. Phylogenet. Evol.">
        <title>Genome-scale phylogeny and comparative genomics of the fungal order Sordariales.</title>
        <authorList>
            <person name="Hensen N."/>
            <person name="Bonometti L."/>
            <person name="Westerberg I."/>
            <person name="Brannstrom I.O."/>
            <person name="Guillou S."/>
            <person name="Cros-Aarteil S."/>
            <person name="Calhoun S."/>
            <person name="Haridas S."/>
            <person name="Kuo A."/>
            <person name="Mondo S."/>
            <person name="Pangilinan J."/>
            <person name="Riley R."/>
            <person name="LaButti K."/>
            <person name="Andreopoulos B."/>
            <person name="Lipzen A."/>
            <person name="Chen C."/>
            <person name="Yan M."/>
            <person name="Daum C."/>
            <person name="Ng V."/>
            <person name="Clum A."/>
            <person name="Steindorff A."/>
            <person name="Ohm R.A."/>
            <person name="Martin F."/>
            <person name="Silar P."/>
            <person name="Natvig D.O."/>
            <person name="Lalanne C."/>
            <person name="Gautier V."/>
            <person name="Ament-Velasquez S.L."/>
            <person name="Kruys A."/>
            <person name="Hutchinson M.I."/>
            <person name="Powell A.J."/>
            <person name="Barry K."/>
            <person name="Miller A.N."/>
            <person name="Grigoriev I.V."/>
            <person name="Debuchy R."/>
            <person name="Gladieux P."/>
            <person name="Hiltunen Thoren M."/>
            <person name="Johannesson H."/>
        </authorList>
    </citation>
    <scope>NUCLEOTIDE SEQUENCE</scope>
    <source>
        <strain evidence="2">CBS 990.96</strain>
    </source>
</reference>
<evidence type="ECO:0000313" key="3">
    <source>
        <dbReference type="Proteomes" id="UP001301958"/>
    </source>
</evidence>
<keyword evidence="3" id="KW-1185">Reference proteome</keyword>
<dbReference type="AlphaFoldDB" id="A0AAN7BGK6"/>